<dbReference type="InterPro" id="IPR014013">
    <property type="entry name" value="Helic_SF1/SF2_ATP-bd_DinG/Rad3"/>
</dbReference>
<dbReference type="SMART" id="SM00488">
    <property type="entry name" value="DEXDc2"/>
    <property type="match status" value="1"/>
</dbReference>
<dbReference type="InterPro" id="IPR010614">
    <property type="entry name" value="RAD3-like_helicase_DEAD"/>
</dbReference>
<evidence type="ECO:0000259" key="14">
    <source>
        <dbReference type="PROSITE" id="PS51193"/>
    </source>
</evidence>
<dbReference type="InterPro" id="IPR045028">
    <property type="entry name" value="DinG/Rad3-like"/>
</dbReference>
<keyword evidence="2" id="KW-0479">Metal-binding</keyword>
<feature type="region of interest" description="Disordered" evidence="13">
    <location>
        <begin position="669"/>
        <end position="707"/>
    </location>
</feature>
<evidence type="ECO:0000256" key="10">
    <source>
        <dbReference type="ARBA" id="ARBA00023125"/>
    </source>
</evidence>
<dbReference type="Gene3D" id="3.40.50.300">
    <property type="entry name" value="P-loop containing nucleotide triphosphate hydrolases"/>
    <property type="match status" value="2"/>
</dbReference>
<evidence type="ECO:0000256" key="3">
    <source>
        <dbReference type="ARBA" id="ARBA00022741"/>
    </source>
</evidence>
<keyword evidence="8" id="KW-0408">Iron</keyword>
<dbReference type="Proteomes" id="UP000509346">
    <property type="component" value="Chromosome"/>
</dbReference>
<reference evidence="15 16" key="1">
    <citation type="submission" date="2020-07" db="EMBL/GenBank/DDBJ databases">
        <title>Halosimplex litoreum sp. nov. and Halosimplex rubrum sp. nov., isolated from different salt environments.</title>
        <authorList>
            <person name="Cui H."/>
        </authorList>
    </citation>
    <scope>NUCLEOTIDE SEQUENCE [LARGE SCALE GENOMIC DNA]</scope>
    <source>
        <strain evidence="15 16">R2</strain>
    </source>
</reference>
<dbReference type="GO" id="GO:0051539">
    <property type="term" value="F:4 iron, 4 sulfur cluster binding"/>
    <property type="evidence" value="ECO:0007669"/>
    <property type="project" value="UniProtKB-KW"/>
</dbReference>
<feature type="compositionally biased region" description="Low complexity" evidence="13">
    <location>
        <begin position="961"/>
        <end position="976"/>
    </location>
</feature>
<dbReference type="SMART" id="SM00491">
    <property type="entry name" value="HELICc2"/>
    <property type="match status" value="1"/>
</dbReference>
<evidence type="ECO:0000256" key="12">
    <source>
        <dbReference type="ARBA" id="ARBA00023235"/>
    </source>
</evidence>
<dbReference type="Pfam" id="PF13307">
    <property type="entry name" value="Helicase_C_2"/>
    <property type="match status" value="1"/>
</dbReference>
<dbReference type="GO" id="GO:0046872">
    <property type="term" value="F:metal ion binding"/>
    <property type="evidence" value="ECO:0007669"/>
    <property type="project" value="UniProtKB-KW"/>
</dbReference>
<evidence type="ECO:0000256" key="6">
    <source>
        <dbReference type="ARBA" id="ARBA00022806"/>
    </source>
</evidence>
<keyword evidence="6 15" id="KW-0347">Helicase</keyword>
<dbReference type="InterPro" id="IPR006554">
    <property type="entry name" value="Helicase-like_DEXD_c2"/>
</dbReference>
<evidence type="ECO:0000256" key="8">
    <source>
        <dbReference type="ARBA" id="ARBA00023004"/>
    </source>
</evidence>
<dbReference type="PROSITE" id="PS51193">
    <property type="entry name" value="HELICASE_ATP_BIND_2"/>
    <property type="match status" value="1"/>
</dbReference>
<feature type="region of interest" description="Disordered" evidence="13">
    <location>
        <begin position="1"/>
        <end position="44"/>
    </location>
</feature>
<accession>A0A7D5T586</accession>
<evidence type="ECO:0000256" key="2">
    <source>
        <dbReference type="ARBA" id="ARBA00022723"/>
    </source>
</evidence>
<keyword evidence="3" id="KW-0547">Nucleotide-binding</keyword>
<keyword evidence="16" id="KW-1185">Reference proteome</keyword>
<dbReference type="KEGG" id="hpel:HZS54_11270"/>
<dbReference type="GO" id="GO:0005524">
    <property type="term" value="F:ATP binding"/>
    <property type="evidence" value="ECO:0007669"/>
    <property type="project" value="UniProtKB-KW"/>
</dbReference>
<evidence type="ECO:0000313" key="15">
    <source>
        <dbReference type="EMBL" id="QLH82148.1"/>
    </source>
</evidence>
<keyword evidence="7" id="KW-0067">ATP-binding</keyword>
<keyword evidence="12" id="KW-0413">Isomerase</keyword>
<dbReference type="SUPFAM" id="SSF52540">
    <property type="entry name" value="P-loop containing nucleoside triphosphate hydrolases"/>
    <property type="match status" value="2"/>
</dbReference>
<evidence type="ECO:0000256" key="7">
    <source>
        <dbReference type="ARBA" id="ARBA00022840"/>
    </source>
</evidence>
<organism evidence="15 16">
    <name type="scientific">Halosimplex pelagicum</name>
    <dbReference type="NCBI Taxonomy" id="869886"/>
    <lineage>
        <taxon>Archaea</taxon>
        <taxon>Methanobacteriati</taxon>
        <taxon>Methanobacteriota</taxon>
        <taxon>Stenosarchaea group</taxon>
        <taxon>Halobacteria</taxon>
        <taxon>Halobacteriales</taxon>
        <taxon>Haloarculaceae</taxon>
        <taxon>Halosimplex</taxon>
    </lineage>
</organism>
<evidence type="ECO:0000256" key="11">
    <source>
        <dbReference type="ARBA" id="ARBA00023204"/>
    </source>
</evidence>
<feature type="compositionally biased region" description="Basic and acidic residues" evidence="13">
    <location>
        <begin position="977"/>
        <end position="989"/>
    </location>
</feature>
<keyword evidence="4" id="KW-0227">DNA damage</keyword>
<feature type="compositionally biased region" description="Basic and acidic residues" evidence="13">
    <location>
        <begin position="690"/>
        <end position="706"/>
    </location>
</feature>
<dbReference type="EMBL" id="CP058909">
    <property type="protein sequence ID" value="QLH82148.1"/>
    <property type="molecule type" value="Genomic_DNA"/>
</dbReference>
<keyword evidence="5" id="KW-0378">Hydrolase</keyword>
<dbReference type="GO" id="GO:0003678">
    <property type="term" value="F:DNA helicase activity"/>
    <property type="evidence" value="ECO:0007669"/>
    <property type="project" value="InterPro"/>
</dbReference>
<dbReference type="PANTHER" id="PTHR11472">
    <property type="entry name" value="DNA REPAIR DEAD HELICASE RAD3/XP-D SUBFAMILY MEMBER"/>
    <property type="match status" value="1"/>
</dbReference>
<keyword evidence="10" id="KW-0238">DNA-binding</keyword>
<dbReference type="Pfam" id="PF06733">
    <property type="entry name" value="DEAD_2"/>
    <property type="match status" value="1"/>
</dbReference>
<dbReference type="PANTHER" id="PTHR11472:SF34">
    <property type="entry name" value="REGULATOR OF TELOMERE ELONGATION HELICASE 1"/>
    <property type="match status" value="1"/>
</dbReference>
<protein>
    <submittedName>
        <fullName evidence="15">DEAD/DEAH box helicase</fullName>
    </submittedName>
</protein>
<dbReference type="GO" id="GO:0003677">
    <property type="term" value="F:DNA binding"/>
    <property type="evidence" value="ECO:0007669"/>
    <property type="project" value="UniProtKB-KW"/>
</dbReference>
<dbReference type="GO" id="GO:0006281">
    <property type="term" value="P:DNA repair"/>
    <property type="evidence" value="ECO:0007669"/>
    <property type="project" value="UniProtKB-KW"/>
</dbReference>
<keyword evidence="11" id="KW-0234">DNA repair</keyword>
<dbReference type="InterPro" id="IPR027417">
    <property type="entry name" value="P-loop_NTPase"/>
</dbReference>
<evidence type="ECO:0000256" key="4">
    <source>
        <dbReference type="ARBA" id="ARBA00022763"/>
    </source>
</evidence>
<evidence type="ECO:0000313" key="16">
    <source>
        <dbReference type="Proteomes" id="UP000509346"/>
    </source>
</evidence>
<dbReference type="InterPro" id="IPR006555">
    <property type="entry name" value="ATP-dep_Helicase_C"/>
</dbReference>
<feature type="region of interest" description="Disordered" evidence="13">
    <location>
        <begin position="944"/>
        <end position="1003"/>
    </location>
</feature>
<evidence type="ECO:0000256" key="5">
    <source>
        <dbReference type="ARBA" id="ARBA00022801"/>
    </source>
</evidence>
<feature type="domain" description="Helicase ATP-binding" evidence="14">
    <location>
        <begin position="54"/>
        <end position="447"/>
    </location>
</feature>
<evidence type="ECO:0000256" key="13">
    <source>
        <dbReference type="SAM" id="MobiDB-lite"/>
    </source>
</evidence>
<name>A0A7D5T586_9EURY</name>
<evidence type="ECO:0000256" key="9">
    <source>
        <dbReference type="ARBA" id="ARBA00023014"/>
    </source>
</evidence>
<proteinExistence type="predicted"/>
<keyword evidence="1" id="KW-0004">4Fe-4S</keyword>
<gene>
    <name evidence="15" type="ORF">HZS54_11270</name>
</gene>
<dbReference type="AlphaFoldDB" id="A0A7D5T586"/>
<dbReference type="GO" id="GO:0016818">
    <property type="term" value="F:hydrolase activity, acting on acid anhydrides, in phosphorus-containing anhydrides"/>
    <property type="evidence" value="ECO:0007669"/>
    <property type="project" value="InterPro"/>
</dbReference>
<keyword evidence="9" id="KW-0411">Iron-sulfur</keyword>
<evidence type="ECO:0000256" key="1">
    <source>
        <dbReference type="ARBA" id="ARBA00022485"/>
    </source>
</evidence>
<sequence length="1088" mass="121553">MAGDEHDTQDPPPVPPEVHGGEPMEPDIILDNSDGDSTQSDGVEEIDLGDVDEEWTQYFRYDTAYADQVDAVDTFLNLLADNGLYLLEGACGTGKTLAAVTGGIHAIRDRRHLSSTRCDAGETFPDYSRLVAVTPVKQQLKQFVEELQGVNTSLPAGTKQIPTVVLRGRGDMMPYSYVDIAPFDDYSVRGKIDDLREMTREVIKFGSDIPLDWPDGMSPPEFSLYDYNWNEGSKTAEQYQERYRYDPFRAAAVKEIVSEMASSSGNDFDTLTVNGVSTPYPDYVPHTNDIVDMDELLVSGQGQLPMDLQGKFDPFYAGFFAGEGGLPFGFGDADSFVFDQASLFEAAAKRGICPHEAMAHFAEEAEVVLGNYNHLFDPQTRLLTEDKIGLFDDETIVVVDEAHQVERKVRDMLSTEVDIYTLDRAISDIEIARQYAVGDHEKTPTPELSGKEASRAQSLVKNALDTAGNYSVDADDLNEAARFLRFAKQKLGEYGADKLNDRYKDVSWRRAVENWELDTLEKELADPEQVGDTDQLYDDVLASDDFDHTSFTKVYQVMLGIKFVYDALEEEGIYDRTPQGVGVGEFFRRWVTEDRVEYHHQVVLDDNRKDSVPDSFPEWVRGWTPSYQLFNCVPRDELRGVFAEIGGGVLMSATIQPADVFKEAIGIDDVPYPTEEDDGDENSTGASSVRKPDSDTLDESDIRPTEFEQYPLRFPSENRLSMTVDLPKYINDNRGDPTQDPARMTDTRRKYAKMLREIVSTRGNVMIAMPNYREAKWVYEFIKNQDPSKRLHLDQSSSDQETTETLEAFFADGEAVIFTSCRGTITEGVDYDGGKLHCCAAVGIPLLPSHMPRIKAIRTAYDERMGSRSGYETALTIPAVRKVRQAFGRVIRGSDETGVRLLLDNRYASTAWDGVEEYLSDQEQEEFGLARPDRVGQMVSTFWEEAESREQETSDTDDEATSGSEQTSLSSSAQSTPDEKVADESKTGNDESGSGSGRDYSVDPTKTAKVYFGKEATLNGWVTLQTDIVEQEIVPLVREYEVEDADGVETISLNFSKELSVSGWTDVRADAVLEEIEPIAEDARPHTA</sequence>